<comment type="caution">
    <text evidence="3">The sequence shown here is derived from an EMBL/GenBank/DDBJ whole genome shotgun (WGS) entry which is preliminary data.</text>
</comment>
<dbReference type="EMBL" id="JABKKF010000006">
    <property type="protein sequence ID" value="NPD92218.1"/>
    <property type="molecule type" value="Genomic_DNA"/>
</dbReference>
<accession>A0ABX2AMT6</accession>
<dbReference type="SUPFAM" id="SSF75712">
    <property type="entry name" value="Rad50 coiled-coil Zn hook"/>
    <property type="match status" value="1"/>
</dbReference>
<name>A0ABX2AMT6_9BACT</name>
<dbReference type="PANTHER" id="PTHR32114:SF2">
    <property type="entry name" value="ABC TRANSPORTER ABCH.3"/>
    <property type="match status" value="1"/>
</dbReference>
<feature type="coiled-coil region" evidence="1">
    <location>
        <begin position="231"/>
        <end position="258"/>
    </location>
</feature>
<evidence type="ECO:0000313" key="3">
    <source>
        <dbReference type="EMBL" id="NPD92218.1"/>
    </source>
</evidence>
<evidence type="ECO:0000313" key="4">
    <source>
        <dbReference type="Proteomes" id="UP000714420"/>
    </source>
</evidence>
<evidence type="ECO:0000256" key="1">
    <source>
        <dbReference type="SAM" id="Coils"/>
    </source>
</evidence>
<dbReference type="Gene3D" id="3.40.50.300">
    <property type="entry name" value="P-loop containing nucleotide triphosphate hydrolases"/>
    <property type="match status" value="2"/>
</dbReference>
<feature type="coiled-coil region" evidence="1">
    <location>
        <begin position="349"/>
        <end position="516"/>
    </location>
</feature>
<keyword evidence="1" id="KW-0175">Coiled coil</keyword>
<feature type="coiled-coil region" evidence="1">
    <location>
        <begin position="569"/>
        <end position="610"/>
    </location>
</feature>
<organism evidence="3 4">
    <name type="scientific">Xylanibacter muris</name>
    <dbReference type="NCBI Taxonomy" id="2736290"/>
    <lineage>
        <taxon>Bacteria</taxon>
        <taxon>Pseudomonadati</taxon>
        <taxon>Bacteroidota</taxon>
        <taxon>Bacteroidia</taxon>
        <taxon>Bacteroidales</taxon>
        <taxon>Prevotellaceae</taxon>
        <taxon>Xylanibacter</taxon>
    </lineage>
</organism>
<dbReference type="RefSeq" id="WP_172275569.1">
    <property type="nucleotide sequence ID" value="NZ_CASGMU010000014.1"/>
</dbReference>
<gene>
    <name evidence="3" type="ORF">HPS56_07640</name>
</gene>
<dbReference type="SUPFAM" id="SSF52540">
    <property type="entry name" value="P-loop containing nucleoside triphosphate hydrolases"/>
    <property type="match status" value="1"/>
</dbReference>
<dbReference type="Gene3D" id="1.10.287.510">
    <property type="entry name" value="Helix hairpin bin"/>
    <property type="match status" value="1"/>
</dbReference>
<feature type="domain" description="Rad50/SbcC-type AAA" evidence="2">
    <location>
        <begin position="5"/>
        <end position="251"/>
    </location>
</feature>
<keyword evidence="4" id="KW-1185">Reference proteome</keyword>
<dbReference type="Pfam" id="PF13476">
    <property type="entry name" value="AAA_23"/>
    <property type="match status" value="1"/>
</dbReference>
<dbReference type="InterPro" id="IPR027417">
    <property type="entry name" value="P-loop_NTPase"/>
</dbReference>
<sequence>MRFRKLTIHNIASIEDAEIDFEAHPLAGCEVFLITGKTGAGKSTILDAICLALYAKTPRMTNTLMQGEITEGGKSVKVNDPRQLMRRNTGEAFVTLTFTGSNKINYEATWSVTRARKKISGTIQNKNRTLKNIDKDILLTKDKEIEAEIAEAIGLDFQQFCQTTMLAQGEFTRFLNSKDDEKAQILEKITGVDIYSRIGAKVFEETARKKAIWNEAQQKTEGVKILDDDEIKEKESELHTLETEALKLKADIHKENDKLIWINKEKELSEKIAASEEAHAKALEATTDNIFMPKEQLVNSWNTTIEVRNMMDTVRISSEKQKVLTDSLLSLCDNYKDLICGMACEKKRNEDILQELKKVTEVIDEKKDKAEVYKNAQAIAGLLYAASEGRKIIERNNNDISEEKKTLENILQPELNDRNENLQKIQYALNKQELELKEKEQKLVEADISQLHKLRDNENTLIAHVNSARDKMEFLYRETKRMEETKTYIDKTFNTIECKRKECNNMKRKIHDAEIKLHTSKEIFERQRESVNKWAKSIRMRLQPDDICPVCLQKIKSAMPKEDDIDNLIAIYEKTFREAEKEYNELTRTINRLEAEISSLTDKYEHTKALYDSDTTVDSAIQRATEACKLCGVEIYDETIMLSLDNIKIKAEADKKLLDIRIEETEKQESMIRHMRIHADDLRKHIEKLKTDVQTTIQKINDCNGRIKTARAIILTKEKEIIEMQNNTRELISDSQWSVDWKTDPKEFADTLILDAENYNRLTTRKQTLENKYNETESYCTNISSIIESILKIMPDWTNLKAEKIKYTENLLDKANEIRVETVSVVKQLEAASETADKAQRAMNDFMAVHKDMSREYLEYINNYSSESILTLDSSLKNIRNNELSQRVLLSEVSKQHREHLQRKPDITENDSIDSLNIRIAEMEQHISEIGERRGAINLELKQNKENREKLGKLVEDAEKKKTEYHKWSRINSLIGDSSGSKFRKIAQSYILTGLIHSANSYMRTLTDRYTLKTVPGTFIISIEDAYQGYVSRATSTISGGESFLVSLSLALALSDIGRQLAVNTLFIDEGFGTLSGEPLQNAINTLRSLHNKSGRHVGIISHVEELQERIPVQIQVIQDGNNSSSMIKVIP</sequence>
<proteinExistence type="predicted"/>
<dbReference type="PANTHER" id="PTHR32114">
    <property type="entry name" value="ABC TRANSPORTER ABCH.3"/>
    <property type="match status" value="1"/>
</dbReference>
<dbReference type="Pfam" id="PF13558">
    <property type="entry name" value="SbcC_Walker_B"/>
    <property type="match status" value="1"/>
</dbReference>
<evidence type="ECO:0000259" key="2">
    <source>
        <dbReference type="Pfam" id="PF13476"/>
    </source>
</evidence>
<reference evidence="3 4" key="1">
    <citation type="submission" date="2020-05" db="EMBL/GenBank/DDBJ databases">
        <title>Distinct polysaccharide utilization as determinants for interspecies competition between intestinal Prevotella spp.</title>
        <authorList>
            <person name="Galvez E.J.C."/>
            <person name="Iljazovic A."/>
            <person name="Strowig T."/>
        </authorList>
    </citation>
    <scope>NUCLEOTIDE SEQUENCE [LARGE SCALE GENOMIC DNA]</scope>
    <source>
        <strain evidence="3 4">PMUR</strain>
    </source>
</reference>
<dbReference type="Proteomes" id="UP000714420">
    <property type="component" value="Unassembled WGS sequence"/>
</dbReference>
<protein>
    <submittedName>
        <fullName evidence="3">AAA family ATPase</fullName>
    </submittedName>
</protein>
<feature type="coiled-coil region" evidence="1">
    <location>
        <begin position="648"/>
        <end position="699"/>
    </location>
</feature>
<feature type="coiled-coil region" evidence="1">
    <location>
        <begin position="913"/>
        <end position="961"/>
    </location>
</feature>
<dbReference type="InterPro" id="IPR038729">
    <property type="entry name" value="Rad50/SbcC_AAA"/>
</dbReference>